<dbReference type="GO" id="GO:0003677">
    <property type="term" value="F:DNA binding"/>
    <property type="evidence" value="ECO:0007669"/>
    <property type="project" value="UniProtKB-KW"/>
</dbReference>
<dbReference type="GO" id="GO:0005634">
    <property type="term" value="C:nucleus"/>
    <property type="evidence" value="ECO:0007669"/>
    <property type="project" value="UniProtKB-SubCell"/>
</dbReference>
<dbReference type="Gene3D" id="3.90.1460.10">
    <property type="entry name" value="GTF2I-like"/>
    <property type="match status" value="1"/>
</dbReference>
<proteinExistence type="predicted"/>
<dbReference type="SUPFAM" id="SSF117773">
    <property type="entry name" value="GTF2I-like repeat"/>
    <property type="match status" value="1"/>
</dbReference>
<comment type="subcellular location">
    <subcellularLocation>
        <location evidence="1">Nucleus</location>
    </subcellularLocation>
</comment>
<evidence type="ECO:0000256" key="2">
    <source>
        <dbReference type="ARBA" id="ARBA00022737"/>
    </source>
</evidence>
<keyword evidence="4" id="KW-0238">DNA-binding</keyword>
<keyword evidence="9" id="KW-1185">Reference proteome</keyword>
<evidence type="ECO:0000256" key="6">
    <source>
        <dbReference type="ARBA" id="ARBA00023242"/>
    </source>
</evidence>
<reference evidence="7 9" key="2">
    <citation type="journal article" date="2013" name="Nature">
        <title>Insights into bilaterian evolution from three spiralian genomes.</title>
        <authorList>
            <person name="Simakov O."/>
            <person name="Marletaz F."/>
            <person name="Cho S.J."/>
            <person name="Edsinger-Gonzales E."/>
            <person name="Havlak P."/>
            <person name="Hellsten U."/>
            <person name="Kuo D.H."/>
            <person name="Larsson T."/>
            <person name="Lv J."/>
            <person name="Arendt D."/>
            <person name="Savage R."/>
            <person name="Osoegawa K."/>
            <person name="de Jong P."/>
            <person name="Grimwood J."/>
            <person name="Chapman J.A."/>
            <person name="Shapiro H."/>
            <person name="Aerts A."/>
            <person name="Otillar R.P."/>
            <person name="Terry A.Y."/>
            <person name="Boore J.L."/>
            <person name="Grigoriev I.V."/>
            <person name="Lindberg D.R."/>
            <person name="Seaver E.C."/>
            <person name="Weisblat D.A."/>
            <person name="Putnam N.H."/>
            <person name="Rokhsar D.S."/>
        </authorList>
    </citation>
    <scope>NUCLEOTIDE SEQUENCE</scope>
    <source>
        <strain evidence="7 9">I ESC-2004</strain>
    </source>
</reference>
<protein>
    <submittedName>
        <fullName evidence="7 8">Uncharacterized protein</fullName>
    </submittedName>
</protein>
<keyword evidence="6" id="KW-0539">Nucleus</keyword>
<dbReference type="EMBL" id="AMQN01016758">
    <property type="status" value="NOT_ANNOTATED_CDS"/>
    <property type="molecule type" value="Genomic_DNA"/>
</dbReference>
<reference evidence="9" key="1">
    <citation type="submission" date="2012-12" db="EMBL/GenBank/DDBJ databases">
        <authorList>
            <person name="Hellsten U."/>
            <person name="Grimwood J."/>
            <person name="Chapman J.A."/>
            <person name="Shapiro H."/>
            <person name="Aerts A."/>
            <person name="Otillar R.P."/>
            <person name="Terry A.Y."/>
            <person name="Boore J.L."/>
            <person name="Simakov O."/>
            <person name="Marletaz F."/>
            <person name="Cho S.-J."/>
            <person name="Edsinger-Gonzales E."/>
            <person name="Havlak P."/>
            <person name="Kuo D.-H."/>
            <person name="Larsson T."/>
            <person name="Lv J."/>
            <person name="Arendt D."/>
            <person name="Savage R."/>
            <person name="Osoegawa K."/>
            <person name="de Jong P."/>
            <person name="Lindberg D.R."/>
            <person name="Seaver E.C."/>
            <person name="Weisblat D.A."/>
            <person name="Putnam N.H."/>
            <person name="Grigoriev I.V."/>
            <person name="Rokhsar D.S."/>
        </authorList>
    </citation>
    <scope>NUCLEOTIDE SEQUENCE</scope>
    <source>
        <strain evidence="9">I ESC-2004</strain>
    </source>
</reference>
<dbReference type="EnsemblMetazoa" id="CapteT194698">
    <property type="protein sequence ID" value="CapteP194698"/>
    <property type="gene ID" value="CapteG194698"/>
</dbReference>
<evidence type="ECO:0000313" key="8">
    <source>
        <dbReference type="EnsemblMetazoa" id="CapteP194698"/>
    </source>
</evidence>
<evidence type="ECO:0000256" key="3">
    <source>
        <dbReference type="ARBA" id="ARBA00023015"/>
    </source>
</evidence>
<dbReference type="Proteomes" id="UP000014760">
    <property type="component" value="Unassembled WGS sequence"/>
</dbReference>
<reference evidence="8" key="3">
    <citation type="submission" date="2015-06" db="UniProtKB">
        <authorList>
            <consortium name="EnsemblMetazoa"/>
        </authorList>
    </citation>
    <scope>IDENTIFICATION</scope>
</reference>
<name>R7VKU7_CAPTE</name>
<dbReference type="Pfam" id="PF02946">
    <property type="entry name" value="GTF2I"/>
    <property type="match status" value="1"/>
</dbReference>
<sequence>MEIHDRRRADSVAVSDITDLAVDMLAVVLTSPRPQSFGSQKCQDFLDANPMFAMGLTIALVWDTYHVSHPETVKRIIWRRPRADHGLDTWCAKAIKKPQAKFPYKSMADNTMQIRLDGMGEGFQIKKPSHYSQSVMKTIIENEDSLQLTEFIMNISIREIPKKFSRRVSTCKMRKYQMVIEIVYGDSITTT</sequence>
<dbReference type="InterPro" id="IPR004212">
    <property type="entry name" value="GTF2I"/>
</dbReference>
<dbReference type="EMBL" id="KB292378">
    <property type="protein sequence ID" value="ELU17671.1"/>
    <property type="molecule type" value="Genomic_DNA"/>
</dbReference>
<evidence type="ECO:0000313" key="9">
    <source>
        <dbReference type="Proteomes" id="UP000014760"/>
    </source>
</evidence>
<evidence type="ECO:0000256" key="5">
    <source>
        <dbReference type="ARBA" id="ARBA00023163"/>
    </source>
</evidence>
<gene>
    <name evidence="7" type="ORF">CAPTEDRAFT_194698</name>
</gene>
<keyword evidence="5" id="KW-0804">Transcription</keyword>
<dbReference type="HOGENOM" id="CLU_1422694_0_0_1"/>
<keyword evidence="3" id="KW-0805">Transcription regulation</keyword>
<accession>R7VKU7</accession>
<evidence type="ECO:0000256" key="1">
    <source>
        <dbReference type="ARBA" id="ARBA00004123"/>
    </source>
</evidence>
<keyword evidence="2" id="KW-0677">Repeat</keyword>
<dbReference type="AlphaFoldDB" id="R7VKU7"/>
<dbReference type="InterPro" id="IPR036647">
    <property type="entry name" value="GTF2I-like_rpt_sf"/>
</dbReference>
<evidence type="ECO:0000256" key="4">
    <source>
        <dbReference type="ARBA" id="ARBA00023125"/>
    </source>
</evidence>
<evidence type="ECO:0000313" key="7">
    <source>
        <dbReference type="EMBL" id="ELU17671.1"/>
    </source>
</evidence>
<organism evidence="7">
    <name type="scientific">Capitella teleta</name>
    <name type="common">Polychaete worm</name>
    <dbReference type="NCBI Taxonomy" id="283909"/>
    <lineage>
        <taxon>Eukaryota</taxon>
        <taxon>Metazoa</taxon>
        <taxon>Spiralia</taxon>
        <taxon>Lophotrochozoa</taxon>
        <taxon>Annelida</taxon>
        <taxon>Polychaeta</taxon>
        <taxon>Sedentaria</taxon>
        <taxon>Scolecida</taxon>
        <taxon>Capitellidae</taxon>
        <taxon>Capitella</taxon>
    </lineage>
</organism>